<name>A0A6N9QU93_9MICC</name>
<dbReference type="GO" id="GO:0046983">
    <property type="term" value="F:protein dimerization activity"/>
    <property type="evidence" value="ECO:0007669"/>
    <property type="project" value="InterPro"/>
</dbReference>
<keyword evidence="3" id="KW-0902">Two-component regulatory system</keyword>
<feature type="region of interest" description="Disordered" evidence="4">
    <location>
        <begin position="357"/>
        <end position="390"/>
    </location>
</feature>
<evidence type="ECO:0000256" key="4">
    <source>
        <dbReference type="SAM" id="MobiDB-lite"/>
    </source>
</evidence>
<evidence type="ECO:0000313" key="8">
    <source>
        <dbReference type="Proteomes" id="UP000471026"/>
    </source>
</evidence>
<feature type="transmembrane region" description="Helical" evidence="5">
    <location>
        <begin position="29"/>
        <end position="55"/>
    </location>
</feature>
<evidence type="ECO:0000256" key="1">
    <source>
        <dbReference type="ARBA" id="ARBA00022679"/>
    </source>
</evidence>
<feature type="transmembrane region" description="Helical" evidence="5">
    <location>
        <begin position="142"/>
        <end position="162"/>
    </location>
</feature>
<dbReference type="GO" id="GO:0016020">
    <property type="term" value="C:membrane"/>
    <property type="evidence" value="ECO:0007669"/>
    <property type="project" value="InterPro"/>
</dbReference>
<keyword evidence="5" id="KW-0472">Membrane</keyword>
<dbReference type="Proteomes" id="UP000471026">
    <property type="component" value="Unassembled WGS sequence"/>
</dbReference>
<evidence type="ECO:0000256" key="3">
    <source>
        <dbReference type="ARBA" id="ARBA00023012"/>
    </source>
</evidence>
<keyword evidence="5" id="KW-1133">Transmembrane helix</keyword>
<dbReference type="Gene3D" id="3.30.565.10">
    <property type="entry name" value="Histidine kinase-like ATPase, C-terminal domain"/>
    <property type="match status" value="1"/>
</dbReference>
<dbReference type="Gene3D" id="1.20.5.1930">
    <property type="match status" value="1"/>
</dbReference>
<feature type="transmembrane region" description="Helical" evidence="5">
    <location>
        <begin position="174"/>
        <end position="195"/>
    </location>
</feature>
<dbReference type="CDD" id="cd16917">
    <property type="entry name" value="HATPase_UhpB-NarQ-NarX-like"/>
    <property type="match status" value="1"/>
</dbReference>
<dbReference type="PANTHER" id="PTHR24421:SF63">
    <property type="entry name" value="SENSOR HISTIDINE KINASE DESK"/>
    <property type="match status" value="1"/>
</dbReference>
<accession>A0A6N9QU93</accession>
<evidence type="ECO:0000259" key="6">
    <source>
        <dbReference type="Pfam" id="PF07730"/>
    </source>
</evidence>
<organism evidence="7 8">
    <name type="scientific">Kocuria marina subsp. indica</name>
    <dbReference type="NCBI Taxonomy" id="1049583"/>
    <lineage>
        <taxon>Bacteria</taxon>
        <taxon>Bacillati</taxon>
        <taxon>Actinomycetota</taxon>
        <taxon>Actinomycetes</taxon>
        <taxon>Micrococcales</taxon>
        <taxon>Micrococcaceae</taxon>
        <taxon>Kocuria</taxon>
    </lineage>
</organism>
<gene>
    <name evidence="7" type="ORF">GKZ75_00010</name>
</gene>
<keyword evidence="2" id="KW-0418">Kinase</keyword>
<feature type="transmembrane region" description="Helical" evidence="5">
    <location>
        <begin position="61"/>
        <end position="83"/>
    </location>
</feature>
<sequence>MSAIPTSAPVHGAEQHELDLARQRRNMSLVWWSTYLTLVGILFFVFCLNFAAVAIRPLVPGYVATGIIGAASLLCWAAGLLRIRGGVSRAAVLTPLMAVAAILGCLCAVLAATVGPRGVYAVLPLAIVIMTAGLLPERRWRWLFLVAAALPPVYLFVCWAAGVMDPTAMDVAMTVQYAGIVLLAIPSSLWVWGVMLQLEAAQRRAAELAIANERLRFAADLHDVQGHHLQVISLTTDLAARLLGKQQYDAARQQVLAAHAGAQEALRDTRSLVQGYRSTTLVDELENASSVLGAAGIHTDVDLPPMLRTWAGRSRPFPDSTGDGPADALTSNVLGLVVREATTNILRHSHASSARISLRLTSPDSDTRDSDTPESTGRVGRRRGRGSRGASYLELVVRNDGASPAPEPTYDAYTGHGLEGLRERLSALGGTITWDHETAHDGFTLTAHVPLTGVDHE</sequence>
<reference evidence="7 8" key="1">
    <citation type="submission" date="2019-11" db="EMBL/GenBank/DDBJ databases">
        <title>Draft genome sequence of Kocuria indica DP-K7, a methyl red degrading Actinobacterium.</title>
        <authorList>
            <person name="Kumaran S."/>
            <person name="Tischler D."/>
            <person name="Ngo A.C.R."/>
            <person name="Schultes F."/>
        </authorList>
    </citation>
    <scope>NUCLEOTIDE SEQUENCE [LARGE SCALE GENOMIC DNA]</scope>
    <source>
        <strain evidence="7 8">DP-K7</strain>
    </source>
</reference>
<protein>
    <recommendedName>
        <fullName evidence="6">Signal transduction histidine kinase subgroup 3 dimerisation and phosphoacceptor domain-containing protein</fullName>
    </recommendedName>
</protein>
<dbReference type="AlphaFoldDB" id="A0A6N9QU93"/>
<dbReference type="GO" id="GO:0000155">
    <property type="term" value="F:phosphorelay sensor kinase activity"/>
    <property type="evidence" value="ECO:0007669"/>
    <property type="project" value="InterPro"/>
</dbReference>
<dbReference type="EMBL" id="WMHZ01000001">
    <property type="protein sequence ID" value="NDO76659.1"/>
    <property type="molecule type" value="Genomic_DNA"/>
</dbReference>
<proteinExistence type="predicted"/>
<evidence type="ECO:0000313" key="7">
    <source>
        <dbReference type="EMBL" id="NDO76659.1"/>
    </source>
</evidence>
<keyword evidence="1" id="KW-0808">Transferase</keyword>
<dbReference type="Pfam" id="PF07730">
    <property type="entry name" value="HisKA_3"/>
    <property type="match status" value="1"/>
</dbReference>
<feature type="domain" description="Signal transduction histidine kinase subgroup 3 dimerisation and phosphoacceptor" evidence="6">
    <location>
        <begin position="213"/>
        <end position="280"/>
    </location>
</feature>
<evidence type="ECO:0000256" key="5">
    <source>
        <dbReference type="SAM" id="Phobius"/>
    </source>
</evidence>
<dbReference type="PANTHER" id="PTHR24421">
    <property type="entry name" value="NITRATE/NITRITE SENSOR PROTEIN NARX-RELATED"/>
    <property type="match status" value="1"/>
</dbReference>
<feature type="transmembrane region" description="Helical" evidence="5">
    <location>
        <begin position="118"/>
        <end position="135"/>
    </location>
</feature>
<keyword evidence="5" id="KW-0812">Transmembrane</keyword>
<dbReference type="InterPro" id="IPR036890">
    <property type="entry name" value="HATPase_C_sf"/>
</dbReference>
<dbReference type="RefSeq" id="WP_162228246.1">
    <property type="nucleotide sequence ID" value="NZ_WMHZ01000001.1"/>
</dbReference>
<dbReference type="InterPro" id="IPR011712">
    <property type="entry name" value="Sig_transdc_His_kin_sub3_dim/P"/>
</dbReference>
<comment type="caution">
    <text evidence="7">The sequence shown here is derived from an EMBL/GenBank/DDBJ whole genome shotgun (WGS) entry which is preliminary data.</text>
</comment>
<feature type="transmembrane region" description="Helical" evidence="5">
    <location>
        <begin position="90"/>
        <end position="112"/>
    </location>
</feature>
<evidence type="ECO:0000256" key="2">
    <source>
        <dbReference type="ARBA" id="ARBA00022777"/>
    </source>
</evidence>
<dbReference type="InterPro" id="IPR050482">
    <property type="entry name" value="Sensor_HK_TwoCompSys"/>
</dbReference>